<protein>
    <submittedName>
        <fullName evidence="1">Uncharacterized protein</fullName>
    </submittedName>
</protein>
<dbReference type="Proteomes" id="UP000015102">
    <property type="component" value="Unassembled WGS sequence"/>
</dbReference>
<sequence>MEHTTPATSPATESVRGAQRNYTELYPVKEVFSATLEETKYPIRQAYTKQTWNHPKLILQKLGRPCYRAHMAIKNTLSYLKSAG</sequence>
<reference evidence="1" key="2">
    <citation type="submission" date="2015-06" db="UniProtKB">
        <authorList>
            <consortium name="EnsemblMetazoa"/>
        </authorList>
    </citation>
    <scope>IDENTIFICATION</scope>
</reference>
<reference evidence="2" key="1">
    <citation type="submission" date="2013-02" db="EMBL/GenBank/DDBJ databases">
        <authorList>
            <person name="Hughes D."/>
        </authorList>
    </citation>
    <scope>NUCLEOTIDE SEQUENCE</scope>
    <source>
        <strain>Durham</strain>
        <strain evidence="2">NC isolate 2 -- Noor lab</strain>
    </source>
</reference>
<evidence type="ECO:0000313" key="2">
    <source>
        <dbReference type="Proteomes" id="UP000015102"/>
    </source>
</evidence>
<dbReference type="EnsemblMetazoa" id="MESCA002948-RA">
    <property type="protein sequence ID" value="MESCA002948-PA"/>
    <property type="gene ID" value="MESCA002948"/>
</dbReference>
<organism evidence="1 2">
    <name type="scientific">Megaselia scalaris</name>
    <name type="common">Humpbacked fly</name>
    <name type="synonym">Phora scalaris</name>
    <dbReference type="NCBI Taxonomy" id="36166"/>
    <lineage>
        <taxon>Eukaryota</taxon>
        <taxon>Metazoa</taxon>
        <taxon>Ecdysozoa</taxon>
        <taxon>Arthropoda</taxon>
        <taxon>Hexapoda</taxon>
        <taxon>Insecta</taxon>
        <taxon>Pterygota</taxon>
        <taxon>Neoptera</taxon>
        <taxon>Endopterygota</taxon>
        <taxon>Diptera</taxon>
        <taxon>Brachycera</taxon>
        <taxon>Muscomorpha</taxon>
        <taxon>Platypezoidea</taxon>
        <taxon>Phoridae</taxon>
        <taxon>Megaseliini</taxon>
        <taxon>Megaselia</taxon>
    </lineage>
</organism>
<dbReference type="AlphaFoldDB" id="T1GHP0"/>
<accession>T1GHP0</accession>
<dbReference type="EMBL" id="CAQQ02126366">
    <property type="status" value="NOT_ANNOTATED_CDS"/>
    <property type="molecule type" value="Genomic_DNA"/>
</dbReference>
<proteinExistence type="predicted"/>
<dbReference type="HOGENOM" id="CLU_2530050_0_0_1"/>
<evidence type="ECO:0000313" key="1">
    <source>
        <dbReference type="EnsemblMetazoa" id="MESCA002948-PA"/>
    </source>
</evidence>
<keyword evidence="2" id="KW-1185">Reference proteome</keyword>
<dbReference type="EMBL" id="CAQQ02126367">
    <property type="status" value="NOT_ANNOTATED_CDS"/>
    <property type="molecule type" value="Genomic_DNA"/>
</dbReference>
<name>T1GHP0_MEGSC</name>